<name>A0A171DHX1_9ACTN</name>
<dbReference type="EMBL" id="BDCX01000010">
    <property type="protein sequence ID" value="GAT68581.1"/>
    <property type="molecule type" value="Genomic_DNA"/>
</dbReference>
<keyword evidence="1" id="KW-0805">Transcription regulation</keyword>
<feature type="domain" description="HTH araC/xylS-type" evidence="4">
    <location>
        <begin position="211"/>
        <end position="309"/>
    </location>
</feature>
<dbReference type="Pfam" id="PF12833">
    <property type="entry name" value="HTH_18"/>
    <property type="match status" value="1"/>
</dbReference>
<dbReference type="STRING" id="161355.PS9374_04246"/>
<evidence type="ECO:0000259" key="4">
    <source>
        <dbReference type="PROSITE" id="PS01124"/>
    </source>
</evidence>
<evidence type="ECO:0000313" key="5">
    <source>
        <dbReference type="EMBL" id="GAT68581.1"/>
    </source>
</evidence>
<organism evidence="5 6">
    <name type="scientific">Planomonospora sphaerica</name>
    <dbReference type="NCBI Taxonomy" id="161355"/>
    <lineage>
        <taxon>Bacteria</taxon>
        <taxon>Bacillati</taxon>
        <taxon>Actinomycetota</taxon>
        <taxon>Actinomycetes</taxon>
        <taxon>Streptosporangiales</taxon>
        <taxon>Streptosporangiaceae</taxon>
        <taxon>Planomonospora</taxon>
    </lineage>
</organism>
<sequence length="316" mass="33750">MSAFADLLDGPRARGAFLLRSILEPPWSLRIEDRAPLTLVAAVRGEAWIVPGDAGEARLRTGDVAVVRGPDPYTVADDPATPPRAVVRSGGCATTPEGEDLCDALDLGVRTWGGAADGSTTLLTGTYRMRSEVDRRLLATLPRLLVLPADSWDSPLVPLLHEEIARDAPGQEAVLDRLLDLLLVAVLRAWFSRPGGEAPGWYRAHGDPVVGPALRLLHEHPAHPWTVAGLAARTGASRAALARRFTELVGEPPMTYLTNRRLALAADLLRDPGATVEAVAGQVGYGSPFALSAAFKRVYGVSPRDHRSALSAPLRD</sequence>
<reference evidence="6" key="2">
    <citation type="submission" date="2016-04" db="EMBL/GenBank/DDBJ databases">
        <title>Planomonospora sphaerica JCM9374 whole genome shotgun sequence.</title>
        <authorList>
            <person name="Suzuki T."/>
            <person name="Dohra H."/>
            <person name="Kodani S."/>
        </authorList>
    </citation>
    <scope>NUCLEOTIDE SEQUENCE [LARGE SCALE GENOMIC DNA]</scope>
    <source>
        <strain evidence="6">JCM 9374</strain>
    </source>
</reference>
<keyword evidence="3" id="KW-0804">Transcription</keyword>
<dbReference type="PANTHER" id="PTHR46796:SF13">
    <property type="entry name" value="HTH-TYPE TRANSCRIPTIONAL ACTIVATOR RHAS"/>
    <property type="match status" value="1"/>
</dbReference>
<dbReference type="PROSITE" id="PS01124">
    <property type="entry name" value="HTH_ARAC_FAMILY_2"/>
    <property type="match status" value="1"/>
</dbReference>
<dbReference type="RefSeq" id="WP_068899241.1">
    <property type="nucleotide sequence ID" value="NZ_BDCX01000010.1"/>
</dbReference>
<dbReference type="Proteomes" id="UP000077701">
    <property type="component" value="Unassembled WGS sequence"/>
</dbReference>
<reference evidence="5 6" key="1">
    <citation type="journal article" date="2016" name="Genome Announc.">
        <title>Draft Genome Sequence of Planomonospora sphaerica JCM9374, a Rare Actinomycete.</title>
        <authorList>
            <person name="Dohra H."/>
            <person name="Suzuki T."/>
            <person name="Inoue Y."/>
            <person name="Kodani S."/>
        </authorList>
    </citation>
    <scope>NUCLEOTIDE SEQUENCE [LARGE SCALE GENOMIC DNA]</scope>
    <source>
        <strain evidence="5 6">JCM 9374</strain>
    </source>
</reference>
<dbReference type="PANTHER" id="PTHR46796">
    <property type="entry name" value="HTH-TYPE TRANSCRIPTIONAL ACTIVATOR RHAS-RELATED"/>
    <property type="match status" value="1"/>
</dbReference>
<dbReference type="SMART" id="SM00342">
    <property type="entry name" value="HTH_ARAC"/>
    <property type="match status" value="1"/>
</dbReference>
<proteinExistence type="predicted"/>
<dbReference type="SUPFAM" id="SSF46689">
    <property type="entry name" value="Homeodomain-like"/>
    <property type="match status" value="2"/>
</dbReference>
<evidence type="ECO:0000256" key="3">
    <source>
        <dbReference type="ARBA" id="ARBA00023163"/>
    </source>
</evidence>
<dbReference type="InterPro" id="IPR032783">
    <property type="entry name" value="AraC_lig"/>
</dbReference>
<comment type="caution">
    <text evidence="5">The sequence shown here is derived from an EMBL/GenBank/DDBJ whole genome shotgun (WGS) entry which is preliminary data.</text>
</comment>
<keyword evidence="6" id="KW-1185">Reference proteome</keyword>
<gene>
    <name evidence="5" type="ORF">PS9374_04246</name>
</gene>
<dbReference type="InterPro" id="IPR009057">
    <property type="entry name" value="Homeodomain-like_sf"/>
</dbReference>
<dbReference type="OrthoDB" id="241790at2"/>
<dbReference type="Gene3D" id="1.10.10.60">
    <property type="entry name" value="Homeodomain-like"/>
    <property type="match status" value="1"/>
</dbReference>
<keyword evidence="2" id="KW-0238">DNA-binding</keyword>
<evidence type="ECO:0000313" key="6">
    <source>
        <dbReference type="Proteomes" id="UP000077701"/>
    </source>
</evidence>
<dbReference type="AlphaFoldDB" id="A0A171DHX1"/>
<evidence type="ECO:0000256" key="1">
    <source>
        <dbReference type="ARBA" id="ARBA00023015"/>
    </source>
</evidence>
<dbReference type="GO" id="GO:0043565">
    <property type="term" value="F:sequence-specific DNA binding"/>
    <property type="evidence" value="ECO:0007669"/>
    <property type="project" value="InterPro"/>
</dbReference>
<dbReference type="GO" id="GO:0003700">
    <property type="term" value="F:DNA-binding transcription factor activity"/>
    <property type="evidence" value="ECO:0007669"/>
    <property type="project" value="InterPro"/>
</dbReference>
<dbReference type="InterPro" id="IPR018060">
    <property type="entry name" value="HTH_AraC"/>
</dbReference>
<dbReference type="InterPro" id="IPR050204">
    <property type="entry name" value="AraC_XylS_family_regulators"/>
</dbReference>
<protein>
    <submittedName>
        <fullName evidence="5">AraC family transcriptional regulator</fullName>
    </submittedName>
</protein>
<evidence type="ECO:0000256" key="2">
    <source>
        <dbReference type="ARBA" id="ARBA00023125"/>
    </source>
</evidence>
<accession>A0A171DHX1</accession>
<dbReference type="Pfam" id="PF12852">
    <property type="entry name" value="Cupin_6"/>
    <property type="match status" value="1"/>
</dbReference>